<dbReference type="InterPro" id="IPR002539">
    <property type="entry name" value="MaoC-like_dom"/>
</dbReference>
<proteinExistence type="inferred from homology"/>
<reference evidence="3 4" key="1">
    <citation type="submission" date="2023-07" db="EMBL/GenBank/DDBJ databases">
        <title>Description of novel actinomycetes strains, isolated from tidal flat sediment.</title>
        <authorList>
            <person name="Lu C."/>
        </authorList>
    </citation>
    <scope>NUCLEOTIDE SEQUENCE [LARGE SCALE GENOMIC DNA]</scope>
    <source>
        <strain evidence="3 4">SYSU T00b441</strain>
    </source>
</reference>
<keyword evidence="4" id="KW-1185">Reference proteome</keyword>
<dbReference type="SUPFAM" id="SSF54637">
    <property type="entry name" value="Thioesterase/thiol ester dehydrase-isomerase"/>
    <property type="match status" value="2"/>
</dbReference>
<evidence type="ECO:0000259" key="2">
    <source>
        <dbReference type="Pfam" id="PF01575"/>
    </source>
</evidence>
<dbReference type="Gene3D" id="3.10.129.10">
    <property type="entry name" value="Hotdog Thioesterase"/>
    <property type="match status" value="1"/>
</dbReference>
<dbReference type="EMBL" id="JAUQYP010000001">
    <property type="protein sequence ID" value="MDO8105898.1"/>
    <property type="molecule type" value="Genomic_DNA"/>
</dbReference>
<comment type="caution">
    <text evidence="3">The sequence shown here is derived from an EMBL/GenBank/DDBJ whole genome shotgun (WGS) entry which is preliminary data.</text>
</comment>
<dbReference type="PANTHER" id="PTHR43841:SF1">
    <property type="entry name" value="3-HYDROXYACYL-THIOESTER DEHYDRATASE X"/>
    <property type="match status" value="1"/>
</dbReference>
<sequence>MSAPEAGGADAAGSTLVEELAEVPPLSTSLRRGLVASTVAAVRHDRGLTPFDLPAVRLAARGLAADAVRLTAYEHLVGATASDDLPAGFVHVLAFPVMTALMVRPEFPLPLLGMVHLANTVTQRRPVRLDEALDVEVHAERLAAHHRGVSVDLVAEVSVADEPVWRGVSTYLAKGYALAGESAERVERPDWRAPTPTGAWRLPADLGRRYAAVSGDHNPIHTSTLAAKAFGFPRTIAHGMYTAARALAEIGEPDAFTWHAEFFAPVVLPGTASVRIAKEGNGGVLDAWGKRHHLHVSVTAP</sequence>
<dbReference type="InterPro" id="IPR029069">
    <property type="entry name" value="HotDog_dom_sf"/>
</dbReference>
<evidence type="ECO:0000313" key="4">
    <source>
        <dbReference type="Proteomes" id="UP001232536"/>
    </source>
</evidence>
<accession>A0ABT9D9P6</accession>
<dbReference type="PANTHER" id="PTHR43841">
    <property type="entry name" value="3-HYDROXYACYL-THIOESTER DEHYDRATASE HTDX-RELATED"/>
    <property type="match status" value="1"/>
</dbReference>
<dbReference type="Proteomes" id="UP001232536">
    <property type="component" value="Unassembled WGS sequence"/>
</dbReference>
<gene>
    <name evidence="3" type="ORF">Q6348_01660</name>
</gene>
<dbReference type="RefSeq" id="WP_304599596.1">
    <property type="nucleotide sequence ID" value="NZ_JAUQYP010000001.1"/>
</dbReference>
<protein>
    <submittedName>
        <fullName evidence="3">MaoC/PaaZ C-terminal domain-containing protein</fullName>
    </submittedName>
</protein>
<dbReference type="Pfam" id="PF01575">
    <property type="entry name" value="MaoC_dehydratas"/>
    <property type="match status" value="1"/>
</dbReference>
<evidence type="ECO:0000256" key="1">
    <source>
        <dbReference type="ARBA" id="ARBA00005254"/>
    </source>
</evidence>
<evidence type="ECO:0000313" key="3">
    <source>
        <dbReference type="EMBL" id="MDO8105898.1"/>
    </source>
</evidence>
<dbReference type="InterPro" id="IPR003965">
    <property type="entry name" value="Fatty_acid_synthase"/>
</dbReference>
<feature type="domain" description="MaoC-like" evidence="2">
    <location>
        <begin position="208"/>
        <end position="282"/>
    </location>
</feature>
<organism evidence="3 4">
    <name type="scientific">Actinotalea lenta</name>
    <dbReference type="NCBI Taxonomy" id="3064654"/>
    <lineage>
        <taxon>Bacteria</taxon>
        <taxon>Bacillati</taxon>
        <taxon>Actinomycetota</taxon>
        <taxon>Actinomycetes</taxon>
        <taxon>Micrococcales</taxon>
        <taxon>Cellulomonadaceae</taxon>
        <taxon>Actinotalea</taxon>
    </lineage>
</organism>
<dbReference type="PRINTS" id="PR01483">
    <property type="entry name" value="FASYNTHASE"/>
</dbReference>
<name>A0ABT9D9P6_9CELL</name>
<comment type="similarity">
    <text evidence="1">Belongs to the enoyl-CoA hydratase/isomerase family.</text>
</comment>